<dbReference type="EMBL" id="CAJVPL010002830">
    <property type="protein sequence ID" value="CAG8620707.1"/>
    <property type="molecule type" value="Genomic_DNA"/>
</dbReference>
<dbReference type="Proteomes" id="UP000789831">
    <property type="component" value="Unassembled WGS sequence"/>
</dbReference>
<protein>
    <submittedName>
        <fullName evidence="1">2367_t:CDS:1</fullName>
    </submittedName>
</protein>
<keyword evidence="2" id="KW-1185">Reference proteome</keyword>
<comment type="caution">
    <text evidence="1">The sequence shown here is derived from an EMBL/GenBank/DDBJ whole genome shotgun (WGS) entry which is preliminary data.</text>
</comment>
<reference evidence="1" key="1">
    <citation type="submission" date="2021-06" db="EMBL/GenBank/DDBJ databases">
        <authorList>
            <person name="Kallberg Y."/>
            <person name="Tangrot J."/>
            <person name="Rosling A."/>
        </authorList>
    </citation>
    <scope>NUCLEOTIDE SEQUENCE</scope>
    <source>
        <strain evidence="1">MT106</strain>
    </source>
</reference>
<evidence type="ECO:0000313" key="1">
    <source>
        <dbReference type="EMBL" id="CAG8620707.1"/>
    </source>
</evidence>
<accession>A0A9N9CYU9</accession>
<evidence type="ECO:0000313" key="2">
    <source>
        <dbReference type="Proteomes" id="UP000789831"/>
    </source>
</evidence>
<proteinExistence type="predicted"/>
<sequence>MTDNIDIAYLMPFKTQQQQLYYHHFENFNANNENHAISFNVINASLYSSSENNDPIYFHLSNVNFNSNNNSFTDNEIHDSIHYDNNEISVHQHLITFTSWNHYQQQHYSNSLASSTTVNENSEILTNPTQNDLKADEDCNKHYSDSDNSDNDFHFEICNSSHELMNFFVE</sequence>
<dbReference type="AlphaFoldDB" id="A0A9N9CYU9"/>
<gene>
    <name evidence="1" type="ORF">AGERDE_LOCUS10052</name>
</gene>
<organism evidence="1 2">
    <name type="scientific">Ambispora gerdemannii</name>
    <dbReference type="NCBI Taxonomy" id="144530"/>
    <lineage>
        <taxon>Eukaryota</taxon>
        <taxon>Fungi</taxon>
        <taxon>Fungi incertae sedis</taxon>
        <taxon>Mucoromycota</taxon>
        <taxon>Glomeromycotina</taxon>
        <taxon>Glomeromycetes</taxon>
        <taxon>Archaeosporales</taxon>
        <taxon>Ambisporaceae</taxon>
        <taxon>Ambispora</taxon>
    </lineage>
</organism>
<name>A0A9N9CYU9_9GLOM</name>